<name>A0AAE0GX74_9CHLO</name>
<evidence type="ECO:0000313" key="2">
    <source>
        <dbReference type="Proteomes" id="UP001190700"/>
    </source>
</evidence>
<reference evidence="1 2" key="1">
    <citation type="journal article" date="2015" name="Genome Biol. Evol.">
        <title>Comparative Genomics of a Bacterivorous Green Alga Reveals Evolutionary Causalities and Consequences of Phago-Mixotrophic Mode of Nutrition.</title>
        <authorList>
            <person name="Burns J.A."/>
            <person name="Paasch A."/>
            <person name="Narechania A."/>
            <person name="Kim E."/>
        </authorList>
    </citation>
    <scope>NUCLEOTIDE SEQUENCE [LARGE SCALE GENOMIC DNA]</scope>
    <source>
        <strain evidence="1 2">PLY_AMNH</strain>
    </source>
</reference>
<dbReference type="AlphaFoldDB" id="A0AAE0GX74"/>
<dbReference type="Proteomes" id="UP001190700">
    <property type="component" value="Unassembled WGS sequence"/>
</dbReference>
<organism evidence="1 2">
    <name type="scientific">Cymbomonas tetramitiformis</name>
    <dbReference type="NCBI Taxonomy" id="36881"/>
    <lineage>
        <taxon>Eukaryota</taxon>
        <taxon>Viridiplantae</taxon>
        <taxon>Chlorophyta</taxon>
        <taxon>Pyramimonadophyceae</taxon>
        <taxon>Pyramimonadales</taxon>
        <taxon>Pyramimonadaceae</taxon>
        <taxon>Cymbomonas</taxon>
    </lineage>
</organism>
<gene>
    <name evidence="1" type="ORF">CYMTET_6542</name>
</gene>
<sequence>MWMYFVSFHIARVYENDHGDPSENILAQWLTHGAMDLVDAYIVRAILKADTENVLLVVGSTHADGVIELLSPPEEKTEPRVPSG</sequence>
<proteinExistence type="predicted"/>
<comment type="caution">
    <text evidence="1">The sequence shown here is derived from an EMBL/GenBank/DDBJ whole genome shotgun (WGS) entry which is preliminary data.</text>
</comment>
<dbReference type="EMBL" id="LGRX02001594">
    <property type="protein sequence ID" value="KAK3285867.1"/>
    <property type="molecule type" value="Genomic_DNA"/>
</dbReference>
<accession>A0AAE0GX74</accession>
<protein>
    <submittedName>
        <fullName evidence="1">Uncharacterized protein</fullName>
    </submittedName>
</protein>
<evidence type="ECO:0000313" key="1">
    <source>
        <dbReference type="EMBL" id="KAK3285867.1"/>
    </source>
</evidence>
<keyword evidence="2" id="KW-1185">Reference proteome</keyword>